<dbReference type="PROSITE" id="PS50885">
    <property type="entry name" value="HAMP"/>
    <property type="match status" value="1"/>
</dbReference>
<name>A0A4V2RCX9_9BACI</name>
<dbReference type="Proteomes" id="UP000295689">
    <property type="component" value="Unassembled WGS sequence"/>
</dbReference>
<keyword evidence="7" id="KW-1185">Reference proteome</keyword>
<evidence type="ECO:0000313" key="6">
    <source>
        <dbReference type="EMBL" id="TCN22640.1"/>
    </source>
</evidence>
<dbReference type="GO" id="GO:0005886">
    <property type="term" value="C:plasma membrane"/>
    <property type="evidence" value="ECO:0007669"/>
    <property type="project" value="UniProtKB-SubCell"/>
</dbReference>
<accession>A0A4V2RCX9</accession>
<reference evidence="6 7" key="1">
    <citation type="journal article" date="2015" name="Stand. Genomic Sci.">
        <title>Genomic Encyclopedia of Bacterial and Archaeal Type Strains, Phase III: the genomes of soil and plant-associated and newly described type strains.</title>
        <authorList>
            <person name="Whitman W.B."/>
            <person name="Woyke T."/>
            <person name="Klenk H.P."/>
            <person name="Zhou Y."/>
            <person name="Lilburn T.G."/>
            <person name="Beck B.J."/>
            <person name="De Vos P."/>
            <person name="Vandamme P."/>
            <person name="Eisen J.A."/>
            <person name="Garrity G."/>
            <person name="Hugenholtz P."/>
            <person name="Kyrpides N.C."/>
        </authorList>
    </citation>
    <scope>NUCLEOTIDE SEQUENCE [LARGE SCALE GENOMIC DNA]</scope>
    <source>
        <strain evidence="6 7">CV53</strain>
    </source>
</reference>
<dbReference type="CDD" id="cd06225">
    <property type="entry name" value="HAMP"/>
    <property type="match status" value="1"/>
</dbReference>
<dbReference type="SUPFAM" id="SSF58104">
    <property type="entry name" value="Methyl-accepting chemotaxis protein (MCP) signaling domain"/>
    <property type="match status" value="1"/>
</dbReference>
<comment type="caution">
    <text evidence="6">The sequence shown here is derived from an EMBL/GenBank/DDBJ whole genome shotgun (WGS) entry which is preliminary data.</text>
</comment>
<comment type="subcellular location">
    <subcellularLocation>
        <location evidence="1">Cell membrane</location>
    </subcellularLocation>
</comment>
<evidence type="ECO:0000313" key="7">
    <source>
        <dbReference type="Proteomes" id="UP000295689"/>
    </source>
</evidence>
<gene>
    <name evidence="6" type="ORF">EV146_110125</name>
</gene>
<dbReference type="AlphaFoldDB" id="A0A4V2RCX9"/>
<dbReference type="SMART" id="SM00304">
    <property type="entry name" value="HAMP"/>
    <property type="match status" value="1"/>
</dbReference>
<dbReference type="GO" id="GO:0007165">
    <property type="term" value="P:signal transduction"/>
    <property type="evidence" value="ECO:0007669"/>
    <property type="project" value="InterPro"/>
</dbReference>
<protein>
    <submittedName>
        <fullName evidence="6">Methyl-accepting chemotaxis protein</fullName>
    </submittedName>
</protein>
<evidence type="ECO:0000256" key="2">
    <source>
        <dbReference type="ARBA" id="ARBA00022475"/>
    </source>
</evidence>
<dbReference type="InterPro" id="IPR003660">
    <property type="entry name" value="HAMP_dom"/>
</dbReference>
<feature type="transmembrane region" description="Helical" evidence="4">
    <location>
        <begin position="16"/>
        <end position="42"/>
    </location>
</feature>
<evidence type="ECO:0000256" key="4">
    <source>
        <dbReference type="SAM" id="Phobius"/>
    </source>
</evidence>
<keyword evidence="4" id="KW-1133">Transmembrane helix</keyword>
<sequence>MKAYPKISDLPLRKKLILVFMVILFWLATINCVQIALFFGYLKQYSGMMETITLTNSINGTLKQKLDAEIRDIAYGKVHFENGSQYDHLNKMYQNLDKIELDDKEGQFTEEISEVRETLITTTEYIDKLGEQIQINTTADERNITYEYITILTDIIDTKVQSLLQKTLLVKGQSENAIAASLKRDIIIFICSFIGVVVTSLLFAIYISGNFVKPIRSLGQKTNEIAEGNLTIGIISDFPKNEMGDLCRSYNRMFQNLKDIILNVRKTNDLVVLTSKDIHQSILENQLAGEEVAEAAETISVNLHQQDKLIQKSVSTFEQLLFKFNGILVKANKMKIQSQGSLNISTEIYDQMNSYNEHLAQTSRLILNVNNETDKLHRWSTEMNGYIQLLHGISKELILLSNTIVNEVPGNIENERLHNGLIRLNEASTEINKISQKFNPKIKDVFSFVSSIKNLNSEIYENNESKKSITEQILNDFQTISSIRKKQGFEMESIKQDMQEAFDQMLSVQQIIFDIEQSSKISNKVVDNIVEMGLEQLTTLVEVSDASSKLVERIQEMKDSLRQFKL</sequence>
<feature type="transmembrane region" description="Helical" evidence="4">
    <location>
        <begin position="186"/>
        <end position="207"/>
    </location>
</feature>
<dbReference type="PANTHER" id="PTHR32089">
    <property type="entry name" value="METHYL-ACCEPTING CHEMOTAXIS PROTEIN MCPB"/>
    <property type="match status" value="1"/>
</dbReference>
<dbReference type="Pfam" id="PF00672">
    <property type="entry name" value="HAMP"/>
    <property type="match status" value="1"/>
</dbReference>
<feature type="domain" description="HAMP" evidence="5">
    <location>
        <begin position="209"/>
        <end position="262"/>
    </location>
</feature>
<dbReference type="EMBL" id="SLVV01000010">
    <property type="protein sequence ID" value="TCN22640.1"/>
    <property type="molecule type" value="Genomic_DNA"/>
</dbReference>
<keyword evidence="2" id="KW-1003">Cell membrane</keyword>
<evidence type="ECO:0000256" key="3">
    <source>
        <dbReference type="ARBA" id="ARBA00023136"/>
    </source>
</evidence>
<evidence type="ECO:0000259" key="5">
    <source>
        <dbReference type="PROSITE" id="PS50885"/>
    </source>
</evidence>
<evidence type="ECO:0000256" key="1">
    <source>
        <dbReference type="ARBA" id="ARBA00004236"/>
    </source>
</evidence>
<keyword evidence="4" id="KW-0812">Transmembrane</keyword>
<dbReference type="RefSeq" id="WP_132009469.1">
    <property type="nucleotide sequence ID" value="NZ_JABUHM010000011.1"/>
</dbReference>
<organism evidence="6 7">
    <name type="scientific">Mesobacillus foraminis</name>
    <dbReference type="NCBI Taxonomy" id="279826"/>
    <lineage>
        <taxon>Bacteria</taxon>
        <taxon>Bacillati</taxon>
        <taxon>Bacillota</taxon>
        <taxon>Bacilli</taxon>
        <taxon>Bacillales</taxon>
        <taxon>Bacillaceae</taxon>
        <taxon>Mesobacillus</taxon>
    </lineage>
</organism>
<dbReference type="PANTHER" id="PTHR32089:SF112">
    <property type="entry name" value="LYSOZYME-LIKE PROTEIN-RELATED"/>
    <property type="match status" value="1"/>
</dbReference>
<keyword evidence="3 4" id="KW-0472">Membrane</keyword>
<proteinExistence type="predicted"/>
<dbReference type="Gene3D" id="1.10.287.950">
    <property type="entry name" value="Methyl-accepting chemotaxis protein"/>
    <property type="match status" value="1"/>
</dbReference>